<gene>
    <name evidence="2" type="ORF">DUI87_23832</name>
</gene>
<evidence type="ECO:0000313" key="2">
    <source>
        <dbReference type="EMBL" id="RMB99579.1"/>
    </source>
</evidence>
<dbReference type="Gene3D" id="1.10.287.210">
    <property type="match status" value="1"/>
</dbReference>
<dbReference type="InterPro" id="IPR012344">
    <property type="entry name" value="Matrix_HIV/RSV_N"/>
</dbReference>
<sequence length="463" mass="50962">MEPLMKVVSQIHKQWGIDCKAKDFTLAVMRLLQLSIIDRLVEILHPDIWDQCTKVLAEETMSSGSANSEDWDSRPSAAGSGSGSGSGSDKEEVTVHKISNNNVSTRVEGKSEKEQTPLTDWRKIKMACADWGPSATLAFPVRVGGASGNQRTFSLVNPKDVQAIVKAITDRGINSAMVSTLIDSVFGGDDMLPFDIKQTCRLILDGEGMIVFKQEWEDNCAKQLALVTGPDHPLYGSSLQRLMGTDPTMITPQAQAEGLRAHEVMTTTRAAREAIRSASMVIAKPSSWSTIKQILIVPRVLYHQEEEMYRFLEETIQLHKREVITGITIAMLLGLRAAGTATGVSALVTQHQGLSQLQMTIDEDLLRIEKSISSLGESISSLSEVVLQNRRGLDLLLMQQGGLCATLREECCFYADHTGVVRDSMAKVKERLAQRKRERERPNEDGSSHGSISPHGWPPLFPP</sequence>
<dbReference type="Pfam" id="PF00607">
    <property type="entry name" value="Gag_p24"/>
    <property type="match status" value="1"/>
</dbReference>
<reference evidence="2 3" key="1">
    <citation type="submission" date="2018-07" db="EMBL/GenBank/DDBJ databases">
        <title>A high quality draft genome assembly of the barn swallow (H. rustica rustica).</title>
        <authorList>
            <person name="Formenti G."/>
            <person name="Chiara M."/>
            <person name="Poveda L."/>
            <person name="Francoijs K.-J."/>
            <person name="Bonisoli-Alquati A."/>
            <person name="Canova L."/>
            <person name="Gianfranceschi L."/>
            <person name="Horner D.S."/>
            <person name="Saino N."/>
        </authorList>
    </citation>
    <scope>NUCLEOTIDE SEQUENCE [LARGE SCALE GENOMIC DNA]</scope>
    <source>
        <strain evidence="2">Chelidonia</strain>
        <tissue evidence="2">Blood</tissue>
    </source>
</reference>
<dbReference type="InterPro" id="IPR008919">
    <property type="entry name" value="Retrov_capsid_N"/>
</dbReference>
<evidence type="ECO:0000256" key="1">
    <source>
        <dbReference type="SAM" id="MobiDB-lite"/>
    </source>
</evidence>
<dbReference type="EMBL" id="QRBI01000148">
    <property type="protein sequence ID" value="RMB99579.1"/>
    <property type="molecule type" value="Genomic_DNA"/>
</dbReference>
<dbReference type="OrthoDB" id="9306952at2759"/>
<accession>A0A3M0JLJ0</accession>
<dbReference type="CDD" id="cd09851">
    <property type="entry name" value="HTLV-1-like_HR1-HR2"/>
    <property type="match status" value="1"/>
</dbReference>
<feature type="region of interest" description="Disordered" evidence="1">
    <location>
        <begin position="430"/>
        <end position="463"/>
    </location>
</feature>
<dbReference type="GO" id="GO:0016032">
    <property type="term" value="P:viral process"/>
    <property type="evidence" value="ECO:0007669"/>
    <property type="project" value="InterPro"/>
</dbReference>
<keyword evidence="3" id="KW-1185">Reference proteome</keyword>
<dbReference type="Proteomes" id="UP000269221">
    <property type="component" value="Unassembled WGS sequence"/>
</dbReference>
<protein>
    <submittedName>
        <fullName evidence="2">Uncharacterized protein</fullName>
    </submittedName>
</protein>
<feature type="compositionally biased region" description="Basic and acidic residues" evidence="1">
    <location>
        <begin position="430"/>
        <end position="447"/>
    </location>
</feature>
<proteinExistence type="predicted"/>
<feature type="region of interest" description="Disordered" evidence="1">
    <location>
        <begin position="60"/>
        <end position="116"/>
    </location>
</feature>
<organism evidence="2 3">
    <name type="scientific">Hirundo rustica rustica</name>
    <dbReference type="NCBI Taxonomy" id="333673"/>
    <lineage>
        <taxon>Eukaryota</taxon>
        <taxon>Metazoa</taxon>
        <taxon>Chordata</taxon>
        <taxon>Craniata</taxon>
        <taxon>Vertebrata</taxon>
        <taxon>Euteleostomi</taxon>
        <taxon>Archelosauria</taxon>
        <taxon>Archosauria</taxon>
        <taxon>Dinosauria</taxon>
        <taxon>Saurischia</taxon>
        <taxon>Theropoda</taxon>
        <taxon>Coelurosauria</taxon>
        <taxon>Aves</taxon>
        <taxon>Neognathae</taxon>
        <taxon>Neoaves</taxon>
        <taxon>Telluraves</taxon>
        <taxon>Australaves</taxon>
        <taxon>Passeriformes</taxon>
        <taxon>Sylvioidea</taxon>
        <taxon>Hirundinidae</taxon>
        <taxon>Hirundo</taxon>
    </lineage>
</organism>
<dbReference type="Gene3D" id="1.10.375.10">
    <property type="entry name" value="Human Immunodeficiency Virus Type 1 Capsid Protein"/>
    <property type="match status" value="1"/>
</dbReference>
<evidence type="ECO:0000313" key="3">
    <source>
        <dbReference type="Proteomes" id="UP000269221"/>
    </source>
</evidence>
<dbReference type="SUPFAM" id="SSF58069">
    <property type="entry name" value="Virus ectodomain"/>
    <property type="match status" value="1"/>
</dbReference>
<dbReference type="Gene3D" id="1.10.150.90">
    <property type="entry name" value="Immunodeficiency lentiviruses, gag gene matrix protein p17"/>
    <property type="match status" value="1"/>
</dbReference>
<dbReference type="InterPro" id="IPR018154">
    <property type="entry name" value="TLV/ENV_coat_polyprotein"/>
</dbReference>
<feature type="compositionally biased region" description="Basic and acidic residues" evidence="1">
    <location>
        <begin position="107"/>
        <end position="116"/>
    </location>
</feature>
<name>A0A3M0JLJ0_HIRRU</name>
<dbReference type="PANTHER" id="PTHR10424:SF82">
    <property type="entry name" value="ENVELOPE GLYCOPROTEIN-RELATED"/>
    <property type="match status" value="1"/>
</dbReference>
<comment type="caution">
    <text evidence="2">The sequence shown here is derived from an EMBL/GenBank/DDBJ whole genome shotgun (WGS) entry which is preliminary data.</text>
</comment>
<dbReference type="Pfam" id="PF00429">
    <property type="entry name" value="TLV_coat"/>
    <property type="match status" value="1"/>
</dbReference>
<dbReference type="STRING" id="333673.A0A3M0JLJ0"/>
<dbReference type="AlphaFoldDB" id="A0A3M0JLJ0"/>
<dbReference type="PANTHER" id="PTHR10424">
    <property type="entry name" value="VIRAL ENVELOPE PROTEIN"/>
    <property type="match status" value="1"/>
</dbReference>
<dbReference type="SUPFAM" id="SSF47943">
    <property type="entry name" value="Retrovirus capsid protein, N-terminal core domain"/>
    <property type="match status" value="1"/>
</dbReference>